<keyword evidence="6" id="KW-0969">Cilium</keyword>
<evidence type="ECO:0000256" key="5">
    <source>
        <dbReference type="NCBIfam" id="TIGR00205"/>
    </source>
</evidence>
<dbReference type="Pfam" id="PF02049">
    <property type="entry name" value="FliE"/>
    <property type="match status" value="1"/>
</dbReference>
<keyword evidence="6" id="KW-0282">Flagellum</keyword>
<dbReference type="InterPro" id="IPR001624">
    <property type="entry name" value="FliE"/>
</dbReference>
<sequence length="107" mass="11918">MRDWTNPAGGAEKPGGDFKLEGFDEIAKVAPSEKSQSFSELLANQIMDVNKLQKEANTAIEKLVSGESKNIHETMLAVEKAEIAFKTMNQVRSKVIDAYKEVMRMQV</sequence>
<dbReference type="Proteomes" id="UP000443582">
    <property type="component" value="Unassembled WGS sequence"/>
</dbReference>
<evidence type="ECO:0000313" key="6">
    <source>
        <dbReference type="EMBL" id="RZF23288.1"/>
    </source>
</evidence>
<proteinExistence type="inferred from homology"/>
<evidence type="ECO:0000256" key="1">
    <source>
        <dbReference type="ARBA" id="ARBA00004117"/>
    </source>
</evidence>
<comment type="similarity">
    <text evidence="2 4">Belongs to the FliE family.</text>
</comment>
<reference evidence="7" key="1">
    <citation type="journal article" date="2019" name="Int. J. Syst. Evol. Microbiol.">
        <title>Halobacteriovorax valvorus sp. nov., a novel prokaryotic predator isolated from coastal seawater of China.</title>
        <authorList>
            <person name="Chen M.-X."/>
        </authorList>
    </citation>
    <scope>NUCLEOTIDE SEQUENCE [LARGE SCALE GENOMIC DNA]</scope>
    <source>
        <strain evidence="7">BL9</strain>
    </source>
</reference>
<accession>A0ABY0IK35</accession>
<dbReference type="PANTHER" id="PTHR34653:SF1">
    <property type="entry name" value="FLAGELLAR HOOK-BASAL BODY COMPLEX PROTEIN FLIE"/>
    <property type="match status" value="1"/>
</dbReference>
<keyword evidence="3 4" id="KW-0975">Bacterial flagellum</keyword>
<comment type="subcellular location">
    <subcellularLocation>
        <location evidence="1 4">Bacterial flagellum basal body</location>
    </subcellularLocation>
</comment>
<evidence type="ECO:0000256" key="3">
    <source>
        <dbReference type="ARBA" id="ARBA00023143"/>
    </source>
</evidence>
<dbReference type="HAMAP" id="MF_00724">
    <property type="entry name" value="FliE"/>
    <property type="match status" value="1"/>
</dbReference>
<evidence type="ECO:0000256" key="2">
    <source>
        <dbReference type="ARBA" id="ARBA00009272"/>
    </source>
</evidence>
<organism evidence="6 7">
    <name type="scientific">Halobacteriovorax vibrionivorans</name>
    <dbReference type="NCBI Taxonomy" id="2152716"/>
    <lineage>
        <taxon>Bacteria</taxon>
        <taxon>Pseudomonadati</taxon>
        <taxon>Bdellovibrionota</taxon>
        <taxon>Bacteriovoracia</taxon>
        <taxon>Bacteriovoracales</taxon>
        <taxon>Halobacteriovoraceae</taxon>
        <taxon>Halobacteriovorax</taxon>
    </lineage>
</organism>
<evidence type="ECO:0000256" key="4">
    <source>
        <dbReference type="HAMAP-Rule" id="MF_00724"/>
    </source>
</evidence>
<dbReference type="EMBL" id="QDKL01000001">
    <property type="protein sequence ID" value="RZF23288.1"/>
    <property type="molecule type" value="Genomic_DNA"/>
</dbReference>
<dbReference type="PRINTS" id="PR01006">
    <property type="entry name" value="FLGHOOKFLIE"/>
</dbReference>
<dbReference type="NCBIfam" id="TIGR00205">
    <property type="entry name" value="fliE"/>
    <property type="match status" value="1"/>
</dbReference>
<comment type="caution">
    <text evidence="6">The sequence shown here is derived from an EMBL/GenBank/DDBJ whole genome shotgun (WGS) entry which is preliminary data.</text>
</comment>
<dbReference type="PANTHER" id="PTHR34653">
    <property type="match status" value="1"/>
</dbReference>
<keyword evidence="7" id="KW-1185">Reference proteome</keyword>
<gene>
    <name evidence="4 6" type="primary">fliE</name>
    <name evidence="6" type="ORF">DAY19_02365</name>
</gene>
<protein>
    <recommendedName>
        <fullName evidence="4 5">Flagellar hook-basal body complex protein FliE</fullName>
    </recommendedName>
</protein>
<evidence type="ECO:0000313" key="7">
    <source>
        <dbReference type="Proteomes" id="UP000443582"/>
    </source>
</evidence>
<name>A0ABY0IK35_9BACT</name>
<keyword evidence="6" id="KW-0966">Cell projection</keyword>